<feature type="signal peptide" evidence="4">
    <location>
        <begin position="1"/>
        <end position="30"/>
    </location>
</feature>
<dbReference type="Pfam" id="PF01547">
    <property type="entry name" value="SBP_bac_1"/>
    <property type="match status" value="1"/>
</dbReference>
<dbReference type="EMBL" id="FZOD01000001">
    <property type="protein sequence ID" value="SNR88609.1"/>
    <property type="molecule type" value="Genomic_DNA"/>
</dbReference>
<dbReference type="InterPro" id="IPR050490">
    <property type="entry name" value="Bact_solute-bd_prot1"/>
</dbReference>
<accession>A0A238ZZB9</accession>
<dbReference type="AlphaFoldDB" id="A0A238ZZB9"/>
<dbReference type="SUPFAM" id="SSF53850">
    <property type="entry name" value="Periplasmic binding protein-like II"/>
    <property type="match status" value="1"/>
</dbReference>
<dbReference type="RefSeq" id="WP_245878040.1">
    <property type="nucleotide sequence ID" value="NZ_FZOD01000001.1"/>
</dbReference>
<evidence type="ECO:0000256" key="2">
    <source>
        <dbReference type="ARBA" id="ARBA00022448"/>
    </source>
</evidence>
<evidence type="ECO:0000256" key="3">
    <source>
        <dbReference type="SAM" id="MobiDB-lite"/>
    </source>
</evidence>
<dbReference type="Proteomes" id="UP000198282">
    <property type="component" value="Unassembled WGS sequence"/>
</dbReference>
<name>A0A238ZZB9_9ACTN</name>
<dbReference type="PROSITE" id="PS51318">
    <property type="entry name" value="TAT"/>
    <property type="match status" value="1"/>
</dbReference>
<feature type="chain" id="PRO_5038375611" evidence="4">
    <location>
        <begin position="31"/>
        <end position="432"/>
    </location>
</feature>
<feature type="region of interest" description="Disordered" evidence="3">
    <location>
        <begin position="38"/>
        <end position="59"/>
    </location>
</feature>
<proteinExistence type="inferred from homology"/>
<dbReference type="PANTHER" id="PTHR43649:SF29">
    <property type="entry name" value="OSMOPROTECTIVE COMPOUNDS-BINDING PROTEIN GGTB"/>
    <property type="match status" value="1"/>
</dbReference>
<organism evidence="5 6">
    <name type="scientific">Streptosporangium subroseum</name>
    <dbReference type="NCBI Taxonomy" id="106412"/>
    <lineage>
        <taxon>Bacteria</taxon>
        <taxon>Bacillati</taxon>
        <taxon>Actinomycetota</taxon>
        <taxon>Actinomycetes</taxon>
        <taxon>Streptosporangiales</taxon>
        <taxon>Streptosporangiaceae</taxon>
        <taxon>Streptosporangium</taxon>
    </lineage>
</organism>
<evidence type="ECO:0000313" key="6">
    <source>
        <dbReference type="Proteomes" id="UP000198282"/>
    </source>
</evidence>
<dbReference type="Gene3D" id="3.40.190.10">
    <property type="entry name" value="Periplasmic binding protein-like II"/>
    <property type="match status" value="2"/>
</dbReference>
<keyword evidence="4" id="KW-0732">Signal</keyword>
<dbReference type="PANTHER" id="PTHR43649">
    <property type="entry name" value="ARABINOSE-BINDING PROTEIN-RELATED"/>
    <property type="match status" value="1"/>
</dbReference>
<evidence type="ECO:0000256" key="1">
    <source>
        <dbReference type="ARBA" id="ARBA00008520"/>
    </source>
</evidence>
<evidence type="ECO:0000313" key="5">
    <source>
        <dbReference type="EMBL" id="SNR88609.1"/>
    </source>
</evidence>
<evidence type="ECO:0000256" key="4">
    <source>
        <dbReference type="SAM" id="SignalP"/>
    </source>
</evidence>
<dbReference type="InterPro" id="IPR006311">
    <property type="entry name" value="TAT_signal"/>
</dbReference>
<keyword evidence="2" id="KW-0813">Transport</keyword>
<comment type="similarity">
    <text evidence="1">Belongs to the bacterial solute-binding protein 1 family.</text>
</comment>
<dbReference type="InterPro" id="IPR006059">
    <property type="entry name" value="SBP"/>
</dbReference>
<reference evidence="5 6" key="1">
    <citation type="submission" date="2017-06" db="EMBL/GenBank/DDBJ databases">
        <authorList>
            <person name="Kim H.J."/>
            <person name="Triplett B.A."/>
        </authorList>
    </citation>
    <scope>NUCLEOTIDE SEQUENCE [LARGE SCALE GENOMIC DNA]</scope>
    <source>
        <strain evidence="5 6">CGMCC 4.2132</strain>
    </source>
</reference>
<keyword evidence="6" id="KW-1185">Reference proteome</keyword>
<protein>
    <submittedName>
        <fullName evidence="5">Carbohydrate ABC transporter substrate-binding protein, CUT1 family</fullName>
    </submittedName>
</protein>
<sequence>MTHPLPMSRRTMLQNSLLGAAAFGVPAILAGCSNPADQGTPGTGGAAARGTVSVGSNASDEVPKKALQTVVQAFTQADVKINTVDHNTFQENINRYLQGRPDDVFTWFAGYRMRFFAEQGLATDISDVWQGIGADYTPAFKQAATGSDGKQYFVPFTYYPWAVFYRKSVWEEKGYAVPKTLDEFTALATKMKSDGLVPIAFADKDGWPAMGTFDIVNMRVNGYDFHISLMAGKESWTDPRVKQVFDTWRGLLEHHQPGANGRTWQEAAQSLQQKKTGMYLLGMFVAQQFPESDLDDLDFFAFPEINPQFGQDSVEAPIDGYMISAKARNVEGAKQLLKHLASAASQNVATKLDPGTLAASSKADTSGYSALQKRGAELVSQAAHISQFLDRDTRPDFASTVMIPALQRFIGKPDDIDALLKDIEAQKTNIFR</sequence>
<gene>
    <name evidence="5" type="ORF">SAMN05216276_100118</name>
</gene>